<evidence type="ECO:0000313" key="3">
    <source>
        <dbReference type="Proteomes" id="UP000076420"/>
    </source>
</evidence>
<dbReference type="PANTHER" id="PTHR31497">
    <property type="entry name" value="AUTOCRINE PROLIFERATION REPRESSOR PROTEIN A"/>
    <property type="match status" value="1"/>
</dbReference>
<gene>
    <name evidence="2" type="primary">106079095</name>
</gene>
<dbReference type="VEuPathDB" id="VectorBase:BGLB028979"/>
<reference evidence="2" key="1">
    <citation type="submission" date="2020-05" db="UniProtKB">
        <authorList>
            <consortium name="EnsemblMetazoa"/>
        </authorList>
    </citation>
    <scope>IDENTIFICATION</scope>
    <source>
        <strain evidence="2">BB02</strain>
    </source>
</reference>
<dbReference type="EnsemblMetazoa" id="BGLB028979-RA">
    <property type="protein sequence ID" value="BGLB028979-PA"/>
    <property type="gene ID" value="BGLB028979"/>
</dbReference>
<dbReference type="InterPro" id="IPR029058">
    <property type="entry name" value="AB_hydrolase_fold"/>
</dbReference>
<dbReference type="Gene3D" id="3.40.50.1820">
    <property type="entry name" value="alpha/beta hydrolase"/>
    <property type="match status" value="1"/>
</dbReference>
<feature type="signal peptide" evidence="1">
    <location>
        <begin position="1"/>
        <end position="20"/>
    </location>
</feature>
<dbReference type="AlphaFoldDB" id="A0A2C9LAQ2"/>
<dbReference type="PIRSF" id="PIRSF014728">
    <property type="entry name" value="PqaA"/>
    <property type="match status" value="1"/>
</dbReference>
<dbReference type="Pfam" id="PF10142">
    <property type="entry name" value="PhoPQ_related"/>
    <property type="match status" value="1"/>
</dbReference>
<keyword evidence="1" id="KW-0732">Signal</keyword>
<sequence>MKDCVSLCWLLLTTVFQAMATPLDDYVNAPDATYNYRYLSTFTGPDYAVHILNMTSQTWLTNQVTTTPVWWHYVSIIIPSEIVYKDTGFFWISSGSSLDGLPTAKSKHIEMFTAIAVKTKTVCGVINQVPFQPIVFQDDPSRKQRYEDAVIAWTWKKFLDNGTNPEILLRLPMTKAVVRGMDTMVDFTKPYTGNELKKFVIGGESKRGWTTWTTAAVDKRVIGMVPTVMDLLNTQKNLHHHFRSLGGWTFEFEDYYNEIVTYNLDSPTMPLMQAVIDPLSYKDRYTMPKMIVTTSGDEFFLPDDSYYYFDQLPGPKFLRIIPNAEHSMEGHMMSNILAIEGFYLNILQGASFPTISWVRGARSTSGTITVSTSVVPSKVTVYYAKTLDGVRRDFRLVVKDPVTGGPKVHPVVWLSKDATKISPTQYQAQVDTPMIGWAAFFIQLQFPGPDNSTMEFTTEANIIPDTFPFPDCYGTSCYGTLV</sequence>
<accession>A0A2C9LAQ2</accession>
<proteinExistence type="predicted"/>
<name>A0A2C9LAQ2_BIOGL</name>
<dbReference type="OrthoDB" id="2020799at2759"/>
<evidence type="ECO:0000313" key="2">
    <source>
        <dbReference type="EnsemblMetazoa" id="BGLB028979-PA"/>
    </source>
</evidence>
<evidence type="ECO:0000256" key="1">
    <source>
        <dbReference type="SAM" id="SignalP"/>
    </source>
</evidence>
<dbReference type="PANTHER" id="PTHR31497:SF0">
    <property type="entry name" value="AUTOCRINE PROLIFERATION REPRESSOR PROTEIN A"/>
    <property type="match status" value="1"/>
</dbReference>
<organism evidence="2 3">
    <name type="scientific">Biomphalaria glabrata</name>
    <name type="common">Bloodfluke planorb</name>
    <name type="synonym">Freshwater snail</name>
    <dbReference type="NCBI Taxonomy" id="6526"/>
    <lineage>
        <taxon>Eukaryota</taxon>
        <taxon>Metazoa</taxon>
        <taxon>Spiralia</taxon>
        <taxon>Lophotrochozoa</taxon>
        <taxon>Mollusca</taxon>
        <taxon>Gastropoda</taxon>
        <taxon>Heterobranchia</taxon>
        <taxon>Euthyneura</taxon>
        <taxon>Panpulmonata</taxon>
        <taxon>Hygrophila</taxon>
        <taxon>Lymnaeoidea</taxon>
        <taxon>Planorbidae</taxon>
        <taxon>Biomphalaria</taxon>
    </lineage>
</organism>
<dbReference type="InterPro" id="IPR009199">
    <property type="entry name" value="PhoPQ-act_pathogen-rel_PqaA"/>
</dbReference>
<dbReference type="SUPFAM" id="SSF53474">
    <property type="entry name" value="alpha/beta-Hydrolases"/>
    <property type="match status" value="1"/>
</dbReference>
<dbReference type="KEGG" id="bgt:106079095"/>
<dbReference type="Proteomes" id="UP000076420">
    <property type="component" value="Unassembled WGS sequence"/>
</dbReference>
<feature type="chain" id="PRO_5012564636" evidence="1">
    <location>
        <begin position="21"/>
        <end position="482"/>
    </location>
</feature>
<dbReference type="VEuPathDB" id="VectorBase:BGLAX_048052"/>
<protein>
    <submittedName>
        <fullName evidence="2">Uncharacterized protein</fullName>
    </submittedName>
</protein>